<dbReference type="AlphaFoldDB" id="X1ENM0"/>
<feature type="transmembrane region" description="Helical" evidence="1">
    <location>
        <begin position="6"/>
        <end position="29"/>
    </location>
</feature>
<reference evidence="2" key="1">
    <citation type="journal article" date="2014" name="Front. Microbiol.">
        <title>High frequency of phylogenetically diverse reductive dehalogenase-homologous genes in deep subseafloor sedimentary metagenomes.</title>
        <authorList>
            <person name="Kawai M."/>
            <person name="Futagami T."/>
            <person name="Toyoda A."/>
            <person name="Takaki Y."/>
            <person name="Nishi S."/>
            <person name="Hori S."/>
            <person name="Arai W."/>
            <person name="Tsubouchi T."/>
            <person name="Morono Y."/>
            <person name="Uchiyama I."/>
            <person name="Ito T."/>
            <person name="Fujiyama A."/>
            <person name="Inagaki F."/>
            <person name="Takami H."/>
        </authorList>
    </citation>
    <scope>NUCLEOTIDE SEQUENCE</scope>
    <source>
        <strain evidence="2">Expedition CK06-06</strain>
    </source>
</reference>
<proteinExistence type="predicted"/>
<keyword evidence="1" id="KW-0812">Transmembrane</keyword>
<keyword evidence="1" id="KW-1133">Transmembrane helix</keyword>
<organism evidence="2">
    <name type="scientific">marine sediment metagenome</name>
    <dbReference type="NCBI Taxonomy" id="412755"/>
    <lineage>
        <taxon>unclassified sequences</taxon>
        <taxon>metagenomes</taxon>
        <taxon>ecological metagenomes</taxon>
    </lineage>
</organism>
<name>X1ENM0_9ZZZZ</name>
<evidence type="ECO:0000313" key="2">
    <source>
        <dbReference type="EMBL" id="GAH34162.1"/>
    </source>
</evidence>
<dbReference type="EMBL" id="BARU01005291">
    <property type="protein sequence ID" value="GAH34162.1"/>
    <property type="molecule type" value="Genomic_DNA"/>
</dbReference>
<accession>X1ENM0</accession>
<comment type="caution">
    <text evidence="2">The sequence shown here is derived from an EMBL/GenBank/DDBJ whole genome shotgun (WGS) entry which is preliminary data.</text>
</comment>
<sequence>MGKSSGVALAIISLLIGAGGLGIGVYCYLTFGERITELEGELEDRSIKGTWYAELLEDWKPTLTNTNETIPDLTISFQVKEGESVYFLFISRAIIYKYSVESYLRFTFSIDGIILHAPYTIAGGRNIDETWLYFPVALQYSTDTLAAGNHTVSVIVLQSYGSNFIRHSTFLVQTYIP</sequence>
<evidence type="ECO:0000256" key="1">
    <source>
        <dbReference type="SAM" id="Phobius"/>
    </source>
</evidence>
<gene>
    <name evidence="2" type="ORF">S03H2_10260</name>
</gene>
<keyword evidence="1" id="KW-0472">Membrane</keyword>
<protein>
    <submittedName>
        <fullName evidence="2">Uncharacterized protein</fullName>
    </submittedName>
</protein>